<dbReference type="NCBIfam" id="NF040586">
    <property type="entry name" value="FxSxx_TPR"/>
    <property type="match status" value="1"/>
</dbReference>
<feature type="compositionally biased region" description="Pro residues" evidence="1">
    <location>
        <begin position="108"/>
        <end position="118"/>
    </location>
</feature>
<dbReference type="NCBIfam" id="NF041121">
    <property type="entry name" value="SAV_2336_NTERM"/>
    <property type="match status" value="1"/>
</dbReference>
<dbReference type="Pfam" id="PF13424">
    <property type="entry name" value="TPR_12"/>
    <property type="match status" value="2"/>
</dbReference>
<dbReference type="Pfam" id="PF13374">
    <property type="entry name" value="TPR_10"/>
    <property type="match status" value="1"/>
</dbReference>
<dbReference type="InterPro" id="IPR056681">
    <property type="entry name" value="DUF7779"/>
</dbReference>
<evidence type="ECO:0000259" key="3">
    <source>
        <dbReference type="Pfam" id="PF25000"/>
    </source>
</evidence>
<feature type="region of interest" description="Disordered" evidence="1">
    <location>
        <begin position="250"/>
        <end position="273"/>
    </location>
</feature>
<feature type="region of interest" description="Disordered" evidence="1">
    <location>
        <begin position="1"/>
        <end position="33"/>
    </location>
</feature>
<name>A0ABW8M4I0_9ACTN</name>
<dbReference type="RefSeq" id="WP_404748321.1">
    <property type="nucleotide sequence ID" value="NZ_JBJDQH010000017.1"/>
</dbReference>
<gene>
    <name evidence="4" type="primary">fxsT</name>
    <name evidence="4" type="ORF">ACI2L5_41235</name>
</gene>
<dbReference type="Gene3D" id="3.40.50.300">
    <property type="entry name" value="P-loop containing nucleotide triphosphate hydrolases"/>
    <property type="match status" value="1"/>
</dbReference>
<sequence length="1493" mass="163500">MPERPPVPERSGADGAADGPATAPGHGRLPVGGLRWWEVADALWLARHHPELAGPSRSDAPPPADEPPAPGEPQPAAPLPEPPPPAAGRSASPTGDGSEPQERLPEGLPQPEPPPPPVLLSADEPAPARSASWSDTHSVRRWPSPRSGAADGHPTAEVASALRPLRQWTRSTRHQELDEEATAERLAEAPGLPPTMSPGGERRWDAVLVVDAGPQMTLWAALARRLMAALRHHGGFRDLRLRYMDTHSDRPGEVVLHGPNRRPGPQPPRSLADPTGRRIVLVLTDGLAPAWRAGAVQEALAIWGRHQPVAVLVTLPQRLWHRTGLDPRRVRLRASGPWAGSARMDWEFAEAPIAGPDAEALGGRRPVPVPVLEVADEWIAPWARFIAGEGPRWTEVAALLVPPRRSEAPAPRPERTRLPAGAAERVARFRVWASPEAFSLATRLAAVPLDLPVMYAVQRRTPPRTGPAHLAEFFMSGLVEPVPESGGNSFLFGQGVREELLASSTRQATEMASRIAAEFLAPHSGAARELLIHLSGGEVPPEPEVTGDNLHFREIEHAVLEALSGAHLRRARRIQRVIRTTRASSDQRIDPTARGEINPAEHNEGPVTVNIPGTPETPVPSQQGGAGGDGALRGGANLTAVSQGVTTPDSGASLERGSSGPSTRPAVWGYMPPRNLVFTGREALLERLERDLRDGPTAVLPHALHGMGGVGKSQLALEYVYRHAARYDVVWWIPAERPTQIAQALVELAQRLHLPVTGEAITAVPAVLEALRTGNPYGNWLLVFDNAESPESVQEFFPSSPAGGPSGSILVTSRNPQWNTLAHPLEVDVFKRSESIQLLQHRNPDLPDAEADQLAEVLGDLPLAVEQASAWRAETGMPAAEYLRLFEEKRAELMSVSPPTHYEQTVATAWNVSLDHLASKNPAALQLLQICAYFASEPVARSLFSGAAVEPIAPDLDRALTDPLRLGRAIREINRYSLAKIDHRNNSIQMHRLVQAVLIARMTEEQRERMRRGAHMLLAANAPRDPRDPEHWGRFADLYPHVVVSRAVESDSRNVRQMVINLAQYLYFWGDHEAARDFGQHVYDIWREKYGEGDQHTLLLCRDLWYVLWRMGRYPEAADLSERMLTQVRELGTDAEEELLSTLGQVAADRRARGNFRGSLEISEEVYERALRAYGDEDPLTLIHSHNLAVALRAFGQFHRALELDQETYRRTALLYGEETYDSLLSEMGLALDRREAGEYALAARMFEELVDKFRRVFGEMNPNTLRTVGRLAVSRRKAGDHSGALELSRPVRKALTERYGERSPDSLISSLNLSVDLRQSGALNEAMQLGQSTRELYAEVFGEDHPDTAAADVDLAITLRLLNEVDTARAINESAHRRAHEALGDTHPYVLIASANLASDMFAQGDAAAAAELDRENLEVIKATLGETHPTALVVMGNLACDLRALRRNEKAETLHATAVKELQAKLGESHPACADTAAWRRGNCDADPMPL</sequence>
<feature type="domain" description="DUF7779" evidence="3">
    <location>
        <begin position="919"/>
        <end position="1006"/>
    </location>
</feature>
<comment type="caution">
    <text evidence="4">The sequence shown here is derived from an EMBL/GenBank/DDBJ whole genome shotgun (WGS) entry which is preliminary data.</text>
</comment>
<feature type="compositionally biased region" description="Polar residues" evidence="1">
    <location>
        <begin position="641"/>
        <end position="650"/>
    </location>
</feature>
<dbReference type="InterPro" id="IPR027417">
    <property type="entry name" value="P-loop_NTPase"/>
</dbReference>
<dbReference type="Proteomes" id="UP001620295">
    <property type="component" value="Unassembled WGS sequence"/>
</dbReference>
<dbReference type="Pfam" id="PF25000">
    <property type="entry name" value="DUF7779"/>
    <property type="match status" value="1"/>
</dbReference>
<dbReference type="EMBL" id="JBJDQH010000017">
    <property type="protein sequence ID" value="MFK4271301.1"/>
    <property type="molecule type" value="Genomic_DNA"/>
</dbReference>
<keyword evidence="5" id="KW-1185">Reference proteome</keyword>
<evidence type="ECO:0000256" key="1">
    <source>
        <dbReference type="SAM" id="MobiDB-lite"/>
    </source>
</evidence>
<dbReference type="InterPro" id="IPR053137">
    <property type="entry name" value="NLR-like"/>
</dbReference>
<feature type="region of interest" description="Disordered" evidence="1">
    <location>
        <begin position="582"/>
        <end position="605"/>
    </location>
</feature>
<dbReference type="InterPro" id="IPR002182">
    <property type="entry name" value="NB-ARC"/>
</dbReference>
<dbReference type="PANTHER" id="PTHR46082:SF6">
    <property type="entry name" value="AAA+ ATPASE DOMAIN-CONTAINING PROTEIN-RELATED"/>
    <property type="match status" value="1"/>
</dbReference>
<protein>
    <submittedName>
        <fullName evidence="4">FxSxx-COOH system tetratricopeptide repeat protein</fullName>
    </submittedName>
</protein>
<evidence type="ECO:0000313" key="5">
    <source>
        <dbReference type="Proteomes" id="UP001620295"/>
    </source>
</evidence>
<dbReference type="PANTHER" id="PTHR46082">
    <property type="entry name" value="ATP/GTP-BINDING PROTEIN-RELATED"/>
    <property type="match status" value="1"/>
</dbReference>
<feature type="domain" description="NB-ARC" evidence="2">
    <location>
        <begin position="685"/>
        <end position="841"/>
    </location>
</feature>
<evidence type="ECO:0000313" key="4">
    <source>
        <dbReference type="EMBL" id="MFK4271301.1"/>
    </source>
</evidence>
<evidence type="ECO:0000259" key="2">
    <source>
        <dbReference type="Pfam" id="PF00931"/>
    </source>
</evidence>
<proteinExistence type="predicted"/>
<dbReference type="InterPro" id="IPR047738">
    <property type="entry name" value="SAV_2336-like_N"/>
</dbReference>
<dbReference type="Pfam" id="PF00931">
    <property type="entry name" value="NB-ARC"/>
    <property type="match status" value="1"/>
</dbReference>
<dbReference type="Gene3D" id="1.25.40.10">
    <property type="entry name" value="Tetratricopeptide repeat domain"/>
    <property type="match status" value="3"/>
</dbReference>
<feature type="compositionally biased region" description="Pro residues" evidence="1">
    <location>
        <begin position="60"/>
        <end position="86"/>
    </location>
</feature>
<organism evidence="4 5">
    <name type="scientific">Streptomyces milbemycinicus</name>
    <dbReference type="NCBI Taxonomy" id="476552"/>
    <lineage>
        <taxon>Bacteria</taxon>
        <taxon>Bacillati</taxon>
        <taxon>Actinomycetota</taxon>
        <taxon>Actinomycetes</taxon>
        <taxon>Kitasatosporales</taxon>
        <taxon>Streptomycetaceae</taxon>
        <taxon>Streptomyces</taxon>
    </lineage>
</organism>
<feature type="compositionally biased region" description="Low complexity" evidence="1">
    <location>
        <begin position="13"/>
        <end position="27"/>
    </location>
</feature>
<feature type="region of interest" description="Disordered" evidence="1">
    <location>
        <begin position="50"/>
        <end position="200"/>
    </location>
</feature>
<dbReference type="SUPFAM" id="SSF52540">
    <property type="entry name" value="P-loop containing nucleoside triphosphate hydrolases"/>
    <property type="match status" value="1"/>
</dbReference>
<accession>A0ABW8M4I0</accession>
<dbReference type="SUPFAM" id="SSF48452">
    <property type="entry name" value="TPR-like"/>
    <property type="match status" value="3"/>
</dbReference>
<dbReference type="InterPro" id="IPR011990">
    <property type="entry name" value="TPR-like_helical_dom_sf"/>
</dbReference>
<feature type="compositionally biased region" description="Basic and acidic residues" evidence="1">
    <location>
        <begin position="585"/>
        <end position="604"/>
    </location>
</feature>
<feature type="region of interest" description="Disordered" evidence="1">
    <location>
        <begin position="641"/>
        <end position="667"/>
    </location>
</feature>
<reference evidence="4 5" key="1">
    <citation type="submission" date="2024-11" db="EMBL/GenBank/DDBJ databases">
        <title>The Natural Products Discovery Center: Release of the First 8490 Sequenced Strains for Exploring Actinobacteria Biosynthetic Diversity.</title>
        <authorList>
            <person name="Kalkreuter E."/>
            <person name="Kautsar S.A."/>
            <person name="Yang D."/>
            <person name="Bader C.D."/>
            <person name="Teijaro C.N."/>
            <person name="Fluegel L."/>
            <person name="Davis C.M."/>
            <person name="Simpson J.R."/>
            <person name="Lauterbach L."/>
            <person name="Steele A.D."/>
            <person name="Gui C."/>
            <person name="Meng S."/>
            <person name="Li G."/>
            <person name="Viehrig K."/>
            <person name="Ye F."/>
            <person name="Su P."/>
            <person name="Kiefer A.F."/>
            <person name="Nichols A."/>
            <person name="Cepeda A.J."/>
            <person name="Yan W."/>
            <person name="Fan B."/>
            <person name="Jiang Y."/>
            <person name="Adhikari A."/>
            <person name="Zheng C.-J."/>
            <person name="Schuster L."/>
            <person name="Cowan T.M."/>
            <person name="Smanski M.J."/>
            <person name="Chevrette M.G."/>
            <person name="De Carvalho L.P.S."/>
            <person name="Shen B."/>
        </authorList>
    </citation>
    <scope>NUCLEOTIDE SEQUENCE [LARGE SCALE GENOMIC DNA]</scope>
    <source>
        <strain evidence="4 5">NPDC020863</strain>
    </source>
</reference>